<evidence type="ECO:0000256" key="3">
    <source>
        <dbReference type="ARBA" id="ARBA00022989"/>
    </source>
</evidence>
<feature type="transmembrane region" description="Helical" evidence="7">
    <location>
        <begin position="244"/>
        <end position="265"/>
    </location>
</feature>
<dbReference type="Pfam" id="PF26158">
    <property type="entry name" value="Claudin_TMEM179-179B"/>
    <property type="match status" value="1"/>
</dbReference>
<reference evidence="9 10" key="1">
    <citation type="submission" date="2025-05" db="UniProtKB">
        <authorList>
            <consortium name="RefSeq"/>
        </authorList>
    </citation>
    <scope>IDENTIFICATION</scope>
</reference>
<evidence type="ECO:0000256" key="4">
    <source>
        <dbReference type="ARBA" id="ARBA00023136"/>
    </source>
</evidence>
<gene>
    <name evidence="9 10 11 12" type="primary">LOC101863645</name>
</gene>
<keyword evidence="3 7" id="KW-1133">Transmembrane helix</keyword>
<evidence type="ECO:0000313" key="11">
    <source>
        <dbReference type="RefSeq" id="XP_012946343.1"/>
    </source>
</evidence>
<evidence type="ECO:0000256" key="7">
    <source>
        <dbReference type="SAM" id="Phobius"/>
    </source>
</evidence>
<keyword evidence="4 7" id="KW-0472">Membrane</keyword>
<feature type="transmembrane region" description="Helical" evidence="7">
    <location>
        <begin position="211"/>
        <end position="232"/>
    </location>
</feature>
<organism evidence="8 10">
    <name type="scientific">Aplysia californica</name>
    <name type="common">California sea hare</name>
    <dbReference type="NCBI Taxonomy" id="6500"/>
    <lineage>
        <taxon>Eukaryota</taxon>
        <taxon>Metazoa</taxon>
        <taxon>Spiralia</taxon>
        <taxon>Lophotrochozoa</taxon>
        <taxon>Mollusca</taxon>
        <taxon>Gastropoda</taxon>
        <taxon>Heterobranchia</taxon>
        <taxon>Euthyneura</taxon>
        <taxon>Tectipleura</taxon>
        <taxon>Aplysiida</taxon>
        <taxon>Aplysioidea</taxon>
        <taxon>Aplysiidae</taxon>
        <taxon>Aplysia</taxon>
    </lineage>
</organism>
<dbReference type="RefSeq" id="XP_012946340.1">
    <property type="nucleotide sequence ID" value="XM_013090886.2"/>
</dbReference>
<evidence type="ECO:0000313" key="10">
    <source>
        <dbReference type="RefSeq" id="XP_012946340.1"/>
    </source>
</evidence>
<sequence>MAEKTEFTSLLTATRHDRVTNISEESSSSSCEENSVLYSINSCVERCVTSEEEEEKEEDDEDDWDFVDERDVAYLTFSSESAGSRIRRVKWSSMCPLWFCGLGRSCFCRGRSGPRWRRCSCKCIEKKGVQFLRRARDGMLDRLLVVQGALCALCVLLASFTFFPLGAVTADFENNCLLYAKLKIIHLSKENDTIMLDIQRTVFGDMDDCEYTTYINVAVAISSTIFIWFFVHNRAVKGQFKSQVKLLVPFFLFNFAFFICVLVSSSRIAAGNSSWCSFLEDNNKYLRKRVPCKEYQNHPWIPSTVSNFYTYSKMGEISSWLLTVALAVQCCITALHIYRDAKSHLGLVETSEKQPGDDSLGYVEEGQGIVNKGAEGISQEDLLEEGEDAEKTDSAEQSQPDGESLIAVDVHTDSATEESFRT</sequence>
<dbReference type="InterPro" id="IPR059010">
    <property type="entry name" value="TMEM179-179B"/>
</dbReference>
<dbReference type="PANTHER" id="PTHR31872">
    <property type="entry name" value="TRANSMEMBRANE PROTEIN 179"/>
    <property type="match status" value="1"/>
</dbReference>
<feature type="compositionally biased region" description="Basic and acidic residues" evidence="6">
    <location>
        <begin position="410"/>
        <end position="422"/>
    </location>
</feature>
<feature type="transmembrane region" description="Helical" evidence="7">
    <location>
        <begin position="143"/>
        <end position="163"/>
    </location>
</feature>
<protein>
    <submittedName>
        <fullName evidence="9 10">Uncharacterized protein LOC101863645</fullName>
    </submittedName>
</protein>
<accession>A0ABM1AEV3</accession>
<keyword evidence="8" id="KW-1185">Reference proteome</keyword>
<evidence type="ECO:0000313" key="8">
    <source>
        <dbReference type="Proteomes" id="UP000694888"/>
    </source>
</evidence>
<evidence type="ECO:0000256" key="6">
    <source>
        <dbReference type="SAM" id="MobiDB-lite"/>
    </source>
</evidence>
<evidence type="ECO:0000256" key="2">
    <source>
        <dbReference type="ARBA" id="ARBA00022692"/>
    </source>
</evidence>
<evidence type="ECO:0000256" key="5">
    <source>
        <dbReference type="ARBA" id="ARBA00093776"/>
    </source>
</evidence>
<dbReference type="Proteomes" id="UP000694888">
    <property type="component" value="Unplaced"/>
</dbReference>
<comment type="similarity">
    <text evidence="5">Belongs to the TMEM179 family.</text>
</comment>
<feature type="transmembrane region" description="Helical" evidence="7">
    <location>
        <begin position="317"/>
        <end position="338"/>
    </location>
</feature>
<dbReference type="GeneID" id="101863645"/>
<dbReference type="RefSeq" id="XP_005091434.1">
    <property type="nucleotide sequence ID" value="XM_005091377.3"/>
</dbReference>
<comment type="subcellular location">
    <subcellularLocation>
        <location evidence="1">Membrane</location>
        <topology evidence="1">Multi-pass membrane protein</topology>
    </subcellularLocation>
</comment>
<dbReference type="RefSeq" id="XP_035829585.1">
    <property type="nucleotide sequence ID" value="XM_035973692.1"/>
</dbReference>
<name>A0ABM1AEV3_APLCA</name>
<evidence type="ECO:0000256" key="1">
    <source>
        <dbReference type="ARBA" id="ARBA00004141"/>
    </source>
</evidence>
<feature type="region of interest" description="Disordered" evidence="6">
    <location>
        <begin position="371"/>
        <end position="422"/>
    </location>
</feature>
<evidence type="ECO:0000313" key="9">
    <source>
        <dbReference type="RefSeq" id="XP_005091434.1"/>
    </source>
</evidence>
<dbReference type="InterPro" id="IPR029673">
    <property type="entry name" value="TMEM179"/>
</dbReference>
<dbReference type="RefSeq" id="XP_012946343.1">
    <property type="nucleotide sequence ID" value="XM_013090889.2"/>
</dbReference>
<keyword evidence="2 7" id="KW-0812">Transmembrane</keyword>
<proteinExistence type="inferred from homology"/>
<evidence type="ECO:0000313" key="12">
    <source>
        <dbReference type="RefSeq" id="XP_035829585.1"/>
    </source>
</evidence>
<dbReference type="PANTHER" id="PTHR31872:SF4">
    <property type="entry name" value="TRANSMEMBRANE PROTEIN 179"/>
    <property type="match status" value="1"/>
</dbReference>